<proteinExistence type="predicted"/>
<dbReference type="GO" id="GO:0016020">
    <property type="term" value="C:membrane"/>
    <property type="evidence" value="ECO:0007669"/>
    <property type="project" value="UniProtKB-SubCell"/>
</dbReference>
<feature type="transmembrane region" description="Helical" evidence="5">
    <location>
        <begin position="193"/>
        <end position="214"/>
    </location>
</feature>
<dbReference type="CDD" id="cd13956">
    <property type="entry name" value="PT_UbiA"/>
    <property type="match status" value="1"/>
</dbReference>
<organism evidence="6 7">
    <name type="scientific">Streptomyces tsukubensis</name>
    <dbReference type="NCBI Taxonomy" id="83656"/>
    <lineage>
        <taxon>Bacteria</taxon>
        <taxon>Bacillati</taxon>
        <taxon>Actinomycetota</taxon>
        <taxon>Actinomycetes</taxon>
        <taxon>Kitasatosporales</taxon>
        <taxon>Streptomycetaceae</taxon>
        <taxon>Streptomyces</taxon>
    </lineage>
</organism>
<protein>
    <recommendedName>
        <fullName evidence="8">4-hydroxybenzoate polyprenyltransferase</fullName>
    </recommendedName>
</protein>
<reference evidence="6 7" key="1">
    <citation type="submission" date="2017-02" db="EMBL/GenBank/DDBJ databases">
        <title>Draft Genome Sequence of Streptomyces tsukubaensis F601, a Producer of the immunosuppressant tacrolimus FK506.</title>
        <authorList>
            <person name="Zong G."/>
            <person name="Zhong C."/>
            <person name="Fu J."/>
            <person name="Qin R."/>
            <person name="Cao G."/>
        </authorList>
    </citation>
    <scope>NUCLEOTIDE SEQUENCE [LARGE SCALE GENOMIC DNA]</scope>
    <source>
        <strain evidence="6 7">F601</strain>
    </source>
</reference>
<dbReference type="Proteomes" id="UP000190539">
    <property type="component" value="Unassembled WGS sequence"/>
</dbReference>
<dbReference type="Gene3D" id="1.10.357.140">
    <property type="entry name" value="UbiA prenyltransferase"/>
    <property type="match status" value="1"/>
</dbReference>
<evidence type="ECO:0000256" key="1">
    <source>
        <dbReference type="ARBA" id="ARBA00004141"/>
    </source>
</evidence>
<dbReference type="GO" id="GO:0016765">
    <property type="term" value="F:transferase activity, transferring alkyl or aryl (other than methyl) groups"/>
    <property type="evidence" value="ECO:0007669"/>
    <property type="project" value="InterPro"/>
</dbReference>
<comment type="caution">
    <text evidence="6">The sequence shown here is derived from an EMBL/GenBank/DDBJ whole genome shotgun (WGS) entry which is preliminary data.</text>
</comment>
<keyword evidence="4 5" id="KW-0472">Membrane</keyword>
<evidence type="ECO:0000256" key="3">
    <source>
        <dbReference type="ARBA" id="ARBA00022989"/>
    </source>
</evidence>
<keyword evidence="3 5" id="KW-1133">Transmembrane helix</keyword>
<evidence type="ECO:0000313" key="7">
    <source>
        <dbReference type="Proteomes" id="UP000190539"/>
    </source>
</evidence>
<accession>A0A1V4AH97</accession>
<evidence type="ECO:0000256" key="2">
    <source>
        <dbReference type="ARBA" id="ARBA00022692"/>
    </source>
</evidence>
<sequence>MYGLLIAAHLAPTLAVSLLVTLLAVVAGQSAARCLLVAAAVLAGQLSVGWSNDAIDAVRDAETGRREKPVAAGVVGVATVRAAACAALLLCAVFSLACGPLAGAVHLLGVIAAWTYNLGLKATVLSWLPYAVGFGALPAFVSLGLPGRPAPAWWVVVAAALIGVGAHLANVLPDIAADLITGVRGWPQRLGPARVRILLPAPLVAATVLLAVAGPGPVRASEVVTPSAVTVAAVGGALLGRRFPRLPFLTAILIAAIDVVLLFLRRSALG</sequence>
<evidence type="ECO:0000313" key="6">
    <source>
        <dbReference type="EMBL" id="OON83065.1"/>
    </source>
</evidence>
<keyword evidence="2 5" id="KW-0812">Transmembrane</keyword>
<feature type="transmembrane region" description="Helical" evidence="5">
    <location>
        <begin position="246"/>
        <end position="264"/>
    </location>
</feature>
<dbReference type="STRING" id="83656.B1H18_02830"/>
<feature type="transmembrane region" description="Helical" evidence="5">
    <location>
        <begin position="127"/>
        <end position="145"/>
    </location>
</feature>
<dbReference type="InterPro" id="IPR044878">
    <property type="entry name" value="UbiA_sf"/>
</dbReference>
<evidence type="ECO:0000256" key="4">
    <source>
        <dbReference type="ARBA" id="ARBA00023136"/>
    </source>
</evidence>
<feature type="transmembrane region" description="Helical" evidence="5">
    <location>
        <begin position="38"/>
        <end position="58"/>
    </location>
</feature>
<dbReference type="Pfam" id="PF01040">
    <property type="entry name" value="UbiA"/>
    <property type="match status" value="1"/>
</dbReference>
<name>A0A1V4AH97_9ACTN</name>
<keyword evidence="7" id="KW-1185">Reference proteome</keyword>
<evidence type="ECO:0000256" key="5">
    <source>
        <dbReference type="SAM" id="Phobius"/>
    </source>
</evidence>
<dbReference type="AlphaFoldDB" id="A0A1V4AH97"/>
<feature type="transmembrane region" description="Helical" evidence="5">
    <location>
        <begin position="151"/>
        <end position="172"/>
    </location>
</feature>
<gene>
    <name evidence="6" type="ORF">B1H18_02830</name>
</gene>
<dbReference type="EMBL" id="MVFC01000001">
    <property type="protein sequence ID" value="OON83065.1"/>
    <property type="molecule type" value="Genomic_DNA"/>
</dbReference>
<dbReference type="InterPro" id="IPR000537">
    <property type="entry name" value="UbiA_prenyltransferase"/>
</dbReference>
<evidence type="ECO:0008006" key="8">
    <source>
        <dbReference type="Google" id="ProtNLM"/>
    </source>
</evidence>
<comment type="subcellular location">
    <subcellularLocation>
        <location evidence="1">Membrane</location>
        <topology evidence="1">Multi-pass membrane protein</topology>
    </subcellularLocation>
</comment>